<reference evidence="3 4" key="1">
    <citation type="submission" date="2019-03" db="EMBL/GenBank/DDBJ databases">
        <title>Genomic Encyclopedia of Type Strains, Phase III (KMG-III): the genomes of soil and plant-associated and newly described type strains.</title>
        <authorList>
            <person name="Whitman W."/>
        </authorList>
    </citation>
    <scope>NUCLEOTIDE SEQUENCE [LARGE SCALE GENOMIC DNA]</scope>
    <source>
        <strain evidence="3 4">CGMCC 1.7660</strain>
    </source>
</reference>
<name>A0A4R6WKN1_9PROT</name>
<dbReference type="RefSeq" id="WP_166645228.1">
    <property type="nucleotide sequence ID" value="NZ_SNYW01000012.1"/>
</dbReference>
<keyword evidence="1" id="KW-0732">Signal</keyword>
<feature type="domain" description="Solute-binding protein family 3/N-terminal" evidence="2">
    <location>
        <begin position="38"/>
        <end position="260"/>
    </location>
</feature>
<dbReference type="EMBL" id="SNYW01000012">
    <property type="protein sequence ID" value="TDQ78791.1"/>
    <property type="molecule type" value="Genomic_DNA"/>
</dbReference>
<proteinExistence type="predicted"/>
<dbReference type="InterPro" id="IPR001638">
    <property type="entry name" value="Solute-binding_3/MltF_N"/>
</dbReference>
<protein>
    <submittedName>
        <fullName evidence="3">Amino acid ABC transporter substrate-binding protein (PAAT family)</fullName>
    </submittedName>
</protein>
<dbReference type="Gene3D" id="3.40.190.10">
    <property type="entry name" value="Periplasmic binding protein-like II"/>
    <property type="match status" value="2"/>
</dbReference>
<dbReference type="SUPFAM" id="SSF53850">
    <property type="entry name" value="Periplasmic binding protein-like II"/>
    <property type="match status" value="1"/>
</dbReference>
<organism evidence="3 4">
    <name type="scientific">Dongia mobilis</name>
    <dbReference type="NCBI Taxonomy" id="578943"/>
    <lineage>
        <taxon>Bacteria</taxon>
        <taxon>Pseudomonadati</taxon>
        <taxon>Pseudomonadota</taxon>
        <taxon>Alphaproteobacteria</taxon>
        <taxon>Rhodospirillales</taxon>
        <taxon>Dongiaceae</taxon>
        <taxon>Dongia</taxon>
    </lineage>
</organism>
<comment type="caution">
    <text evidence="3">The sequence shown here is derived from an EMBL/GenBank/DDBJ whole genome shotgun (WGS) entry which is preliminary data.</text>
</comment>
<evidence type="ECO:0000256" key="1">
    <source>
        <dbReference type="ARBA" id="ARBA00022729"/>
    </source>
</evidence>
<gene>
    <name evidence="3" type="ORF">A8950_3252</name>
</gene>
<dbReference type="PANTHER" id="PTHR35936:SF25">
    <property type="entry name" value="ABC TRANSPORTER SUBSTRATE-BINDING PROTEIN"/>
    <property type="match status" value="1"/>
</dbReference>
<evidence type="ECO:0000313" key="3">
    <source>
        <dbReference type="EMBL" id="TDQ78791.1"/>
    </source>
</evidence>
<evidence type="ECO:0000259" key="2">
    <source>
        <dbReference type="SMART" id="SM00062"/>
    </source>
</evidence>
<keyword evidence="4" id="KW-1185">Reference proteome</keyword>
<evidence type="ECO:0000313" key="4">
    <source>
        <dbReference type="Proteomes" id="UP000295783"/>
    </source>
</evidence>
<dbReference type="Proteomes" id="UP000295783">
    <property type="component" value="Unassembled WGS sequence"/>
</dbReference>
<dbReference type="SMART" id="SM00062">
    <property type="entry name" value="PBPb"/>
    <property type="match status" value="1"/>
</dbReference>
<dbReference type="PANTHER" id="PTHR35936">
    <property type="entry name" value="MEMBRANE-BOUND LYTIC MUREIN TRANSGLYCOSYLASE F"/>
    <property type="match status" value="1"/>
</dbReference>
<sequence length="262" mass="28606">MVQARGDKVRLLATLLAGLALAAFLALVAPGWAMAKARSVVLACNDFPPLKIEKPGADGLRGSDVDVIAEIAKRSGLELVPQFMPWNRGYAEASAGKIDGLCSCSYREDRAALFHFSRPIGHTSVGVFTRAGMMTAPIVGLGDLRGTRVGAVKGYNLEDELTEAGMPHETVGNDRLAYEMLINARFDFLYSFRAPIDFLLRDALPDKIVYREFRTSPYYLCLSKAVPDTAAMLPQIDAAIAEMERDGTFNAIQRRYGLAPMN</sequence>
<dbReference type="AlphaFoldDB" id="A0A4R6WKN1"/>
<dbReference type="Pfam" id="PF00497">
    <property type="entry name" value="SBP_bac_3"/>
    <property type="match status" value="1"/>
</dbReference>
<accession>A0A4R6WKN1</accession>